<evidence type="ECO:0000256" key="1">
    <source>
        <dbReference type="SAM" id="MobiDB-lite"/>
    </source>
</evidence>
<gene>
    <name evidence="2" type="ORF">ARMSODRAFT_938327</name>
</gene>
<evidence type="ECO:0000313" key="3">
    <source>
        <dbReference type="Proteomes" id="UP000218334"/>
    </source>
</evidence>
<keyword evidence="3" id="KW-1185">Reference proteome</keyword>
<dbReference type="AlphaFoldDB" id="A0A2H3BC11"/>
<dbReference type="EMBL" id="KZ293437">
    <property type="protein sequence ID" value="PBK67200.1"/>
    <property type="molecule type" value="Genomic_DNA"/>
</dbReference>
<feature type="compositionally biased region" description="Basic residues" evidence="1">
    <location>
        <begin position="461"/>
        <end position="477"/>
    </location>
</feature>
<feature type="region of interest" description="Disordered" evidence="1">
    <location>
        <begin position="16"/>
        <end position="40"/>
    </location>
</feature>
<reference evidence="3" key="1">
    <citation type="journal article" date="2017" name="Nat. Ecol. Evol.">
        <title>Genome expansion and lineage-specific genetic innovations in the forest pathogenic fungi Armillaria.</title>
        <authorList>
            <person name="Sipos G."/>
            <person name="Prasanna A.N."/>
            <person name="Walter M.C."/>
            <person name="O'Connor E."/>
            <person name="Balint B."/>
            <person name="Krizsan K."/>
            <person name="Kiss B."/>
            <person name="Hess J."/>
            <person name="Varga T."/>
            <person name="Slot J."/>
            <person name="Riley R."/>
            <person name="Boka B."/>
            <person name="Rigling D."/>
            <person name="Barry K."/>
            <person name="Lee J."/>
            <person name="Mihaltcheva S."/>
            <person name="LaButti K."/>
            <person name="Lipzen A."/>
            <person name="Waldron R."/>
            <person name="Moloney N.M."/>
            <person name="Sperisen C."/>
            <person name="Kredics L."/>
            <person name="Vagvoelgyi C."/>
            <person name="Patrignani A."/>
            <person name="Fitzpatrick D."/>
            <person name="Nagy I."/>
            <person name="Doyle S."/>
            <person name="Anderson J.B."/>
            <person name="Grigoriev I.V."/>
            <person name="Gueldener U."/>
            <person name="Muensterkoetter M."/>
            <person name="Nagy L.G."/>
        </authorList>
    </citation>
    <scope>NUCLEOTIDE SEQUENCE [LARGE SCALE GENOMIC DNA]</scope>
    <source>
        <strain evidence="3">28-4</strain>
    </source>
</reference>
<feature type="compositionally biased region" description="Polar residues" evidence="1">
    <location>
        <begin position="230"/>
        <end position="246"/>
    </location>
</feature>
<dbReference type="Proteomes" id="UP000218334">
    <property type="component" value="Unassembled WGS sequence"/>
</dbReference>
<feature type="compositionally biased region" description="Low complexity" evidence="1">
    <location>
        <begin position="300"/>
        <end position="322"/>
    </location>
</feature>
<feature type="region of interest" description="Disordered" evidence="1">
    <location>
        <begin position="54"/>
        <end position="509"/>
    </location>
</feature>
<feature type="compositionally biased region" description="Low complexity" evidence="1">
    <location>
        <begin position="436"/>
        <end position="460"/>
    </location>
</feature>
<feature type="compositionally biased region" description="Polar residues" evidence="1">
    <location>
        <begin position="495"/>
        <end position="509"/>
    </location>
</feature>
<accession>A0A2H3BC11</accession>
<feature type="compositionally biased region" description="Polar residues" evidence="1">
    <location>
        <begin position="266"/>
        <end position="280"/>
    </location>
</feature>
<protein>
    <submittedName>
        <fullName evidence="2">Uncharacterized protein</fullName>
    </submittedName>
</protein>
<sequence>MPNLLSRFRRRATSLPVTEVAEQQPAIPGPSSQSEAVLDQKIHPNLAELVSDFPPIFYSQPTPIPGPKRPSTSAERDDGIIPLKPAGRTRRRSSDTSAKRTPIAPTKAAGQLEKLPESPTSSHPALPDAADVPHDTQQASSQGVSPSTDSARDNDDGITPAVPAVTRRRSNASAIPPTTAAMPFDDLHPSRTPSHPASLPDASDITHDIIYSNDCNDPTRSPSSLSASSFQETADPSHENSNSPAGSGTFGVFTRLTNLVHGSPATPLTQSPNPPSSWSTFGRRVIRGGRSASYITDVGTSSRPSSSGTSRSHTPPSTTRSRIGTPENTPGSAFGSVSSPSSGFTFGSHGLGPRALGSSPPPPLPPLDHPAFGTLDENNSNVAIGNDGSKDEETAFFSDHGPRPSSSMPAMRSSSQPSSSWLTESSSRPRLQDIFSSPVSSPTTSRRTSRRSTASRGSNSQRRRRSKSASSSRKHGKSGGERYDISGQGSRRAVVTSSENGNQARGNSTSQVFNLGSPFLLQGISAGAFPCLPTVTSQATLISGVHDPSLLPSS</sequence>
<feature type="compositionally biased region" description="Pro residues" evidence="1">
    <location>
        <begin position="359"/>
        <end position="368"/>
    </location>
</feature>
<organism evidence="2 3">
    <name type="scientific">Armillaria solidipes</name>
    <dbReference type="NCBI Taxonomy" id="1076256"/>
    <lineage>
        <taxon>Eukaryota</taxon>
        <taxon>Fungi</taxon>
        <taxon>Dikarya</taxon>
        <taxon>Basidiomycota</taxon>
        <taxon>Agaricomycotina</taxon>
        <taxon>Agaricomycetes</taxon>
        <taxon>Agaricomycetidae</taxon>
        <taxon>Agaricales</taxon>
        <taxon>Marasmiineae</taxon>
        <taxon>Physalacriaceae</taxon>
        <taxon>Armillaria</taxon>
    </lineage>
</organism>
<feature type="compositionally biased region" description="Low complexity" evidence="1">
    <location>
        <begin position="331"/>
        <end position="358"/>
    </location>
</feature>
<name>A0A2H3BC11_9AGAR</name>
<proteinExistence type="predicted"/>
<evidence type="ECO:0000313" key="2">
    <source>
        <dbReference type="EMBL" id="PBK67200.1"/>
    </source>
</evidence>
<feature type="compositionally biased region" description="Polar residues" evidence="1">
    <location>
        <begin position="135"/>
        <end position="149"/>
    </location>
</feature>
<feature type="compositionally biased region" description="Low complexity" evidence="1">
    <location>
        <begin position="403"/>
        <end position="429"/>
    </location>
</feature>